<evidence type="ECO:0000313" key="4">
    <source>
        <dbReference type="Proteomes" id="UP001583177"/>
    </source>
</evidence>
<dbReference type="EMBL" id="JAWRVE010000013">
    <property type="protein sequence ID" value="KAL1877875.1"/>
    <property type="molecule type" value="Genomic_DNA"/>
</dbReference>
<reference evidence="3 4" key="1">
    <citation type="journal article" date="2024" name="IMA Fungus">
        <title>IMA Genome - F19 : A genome assembly and annotation guide to empower mycologists, including annotated draft genome sequences of Ceratocystis pirilliformis, Diaporthe australafricana, Fusarium ophioides, Paecilomyces lecythidis, and Sporothrix stenoceras.</title>
        <authorList>
            <person name="Aylward J."/>
            <person name="Wilson A.M."/>
            <person name="Visagie C.M."/>
            <person name="Spraker J."/>
            <person name="Barnes I."/>
            <person name="Buitendag C."/>
            <person name="Ceriani C."/>
            <person name="Del Mar Angel L."/>
            <person name="du Plessis D."/>
            <person name="Fuchs T."/>
            <person name="Gasser K."/>
            <person name="Kramer D."/>
            <person name="Li W."/>
            <person name="Munsamy K."/>
            <person name="Piso A."/>
            <person name="Price J.L."/>
            <person name="Sonnekus B."/>
            <person name="Thomas C."/>
            <person name="van der Nest A."/>
            <person name="van Dijk A."/>
            <person name="van Heerden A."/>
            <person name="van Vuuren N."/>
            <person name="Yilmaz N."/>
            <person name="Duong T.A."/>
            <person name="van der Merwe N.A."/>
            <person name="Wingfield M.J."/>
            <person name="Wingfield B.D."/>
        </authorList>
    </citation>
    <scope>NUCLEOTIDE SEQUENCE [LARGE SCALE GENOMIC DNA]</scope>
    <source>
        <strain evidence="3 4">CMW 18300</strain>
    </source>
</reference>
<keyword evidence="1" id="KW-0472">Membrane</keyword>
<proteinExistence type="predicted"/>
<dbReference type="Proteomes" id="UP001583177">
    <property type="component" value="Unassembled WGS sequence"/>
</dbReference>
<keyword evidence="1" id="KW-1133">Transmembrane helix</keyword>
<keyword evidence="4" id="KW-1185">Reference proteome</keyword>
<feature type="transmembrane region" description="Helical" evidence="1">
    <location>
        <begin position="428"/>
        <end position="451"/>
    </location>
</feature>
<comment type="caution">
    <text evidence="3">The sequence shown here is derived from an EMBL/GenBank/DDBJ whole genome shotgun (WGS) entry which is preliminary data.</text>
</comment>
<gene>
    <name evidence="3" type="ORF">Daus18300_002228</name>
</gene>
<accession>A0ABR3XQ71</accession>
<protein>
    <submittedName>
        <fullName evidence="3">Uncharacterized protein</fullName>
    </submittedName>
</protein>
<name>A0ABR3XQ71_9PEZI</name>
<feature type="chain" id="PRO_5046303735" evidence="2">
    <location>
        <begin position="21"/>
        <end position="479"/>
    </location>
</feature>
<feature type="transmembrane region" description="Helical" evidence="1">
    <location>
        <begin position="457"/>
        <end position="473"/>
    </location>
</feature>
<sequence>MKWVFVTLLVPDTVLVIALGEYMEAIELQSRLRQLKIDMNDQKMPDYNLSFCFFVIMGGFEVSMEELFRNDKNADTPQVPPRMPLSPRGFLHMMKFRREEFRQQSFHMINEPASLADKNKATVFQKILVITQVLWMVLQIIFRKVDNLPISLPELHVAVHVLFAVITYVFWFKKPMDIAEPELLSPKSKDALGFLSLAIESQLCSCRSHTMPLKDMPEYQAVLGAASPNGPDTPRSDDNAEQAYSVPMFSEDGLENEFIALAERRISGCPTRDEIRRDRAILYLRDYLKENLNSTSALIPHPNYKDCFSVKGKLAPQKIQSSTRIDSILFRLSLLHSAWLGENDPRDYYLSPFIAKTTILVGGFSTLCYGAIHLAARKFAFPSAPERTFWYIASISMCVIAPIGHFIRLLFQKFDDPRIKQSERLYKWLGIVANASVIFIAVLSLASRIYIIGEAFISIRALPIGTFSMPVWLKMMPHL</sequence>
<evidence type="ECO:0000256" key="1">
    <source>
        <dbReference type="SAM" id="Phobius"/>
    </source>
</evidence>
<keyword evidence="2" id="KW-0732">Signal</keyword>
<organism evidence="3 4">
    <name type="scientific">Diaporthe australafricana</name>
    <dbReference type="NCBI Taxonomy" id="127596"/>
    <lineage>
        <taxon>Eukaryota</taxon>
        <taxon>Fungi</taxon>
        <taxon>Dikarya</taxon>
        <taxon>Ascomycota</taxon>
        <taxon>Pezizomycotina</taxon>
        <taxon>Sordariomycetes</taxon>
        <taxon>Sordariomycetidae</taxon>
        <taxon>Diaporthales</taxon>
        <taxon>Diaporthaceae</taxon>
        <taxon>Diaporthe</taxon>
    </lineage>
</organism>
<feature type="transmembrane region" description="Helical" evidence="1">
    <location>
        <begin position="154"/>
        <end position="172"/>
    </location>
</feature>
<dbReference type="PANTHER" id="PTHR35043:SF7">
    <property type="entry name" value="TRANSCRIPTION FACTOR DOMAIN-CONTAINING PROTEIN"/>
    <property type="match status" value="1"/>
</dbReference>
<feature type="transmembrane region" description="Helical" evidence="1">
    <location>
        <begin position="388"/>
        <end position="407"/>
    </location>
</feature>
<evidence type="ECO:0000256" key="2">
    <source>
        <dbReference type="SAM" id="SignalP"/>
    </source>
</evidence>
<keyword evidence="1" id="KW-0812">Transmembrane</keyword>
<dbReference type="PANTHER" id="PTHR35043">
    <property type="entry name" value="TRANSCRIPTION FACTOR DOMAIN-CONTAINING PROTEIN"/>
    <property type="match status" value="1"/>
</dbReference>
<feature type="transmembrane region" description="Helical" evidence="1">
    <location>
        <begin position="47"/>
        <end position="64"/>
    </location>
</feature>
<feature type="transmembrane region" description="Helical" evidence="1">
    <location>
        <begin position="353"/>
        <end position="376"/>
    </location>
</feature>
<feature type="signal peptide" evidence="2">
    <location>
        <begin position="1"/>
        <end position="20"/>
    </location>
</feature>
<evidence type="ECO:0000313" key="3">
    <source>
        <dbReference type="EMBL" id="KAL1877875.1"/>
    </source>
</evidence>